<proteinExistence type="predicted"/>
<sequence>MIKIAHEKETKSIRLPQEVAGIIKEIATIIDTEYGENRDVDGGDGGYILVIESKDEFDKLKDIYIDMENVIAEYVDLIKVTDGEDYSNSLIILNNDFAISLIIPVVITPKRLLDEMNIND</sequence>
<dbReference type="Proteomes" id="UP000198304">
    <property type="component" value="Unassembled WGS sequence"/>
</dbReference>
<accession>A0A239KPW6</accession>
<reference evidence="1 2" key="1">
    <citation type="submission" date="2017-06" db="EMBL/GenBank/DDBJ databases">
        <authorList>
            <person name="Kim H.J."/>
            <person name="Triplett B.A."/>
        </authorList>
    </citation>
    <scope>NUCLEOTIDE SEQUENCE [LARGE SCALE GENOMIC DNA]</scope>
    <source>
        <strain evidence="1 2">SCA</strain>
    </source>
</reference>
<dbReference type="RefSeq" id="WP_176431588.1">
    <property type="nucleotide sequence ID" value="NZ_FZOJ01000050.1"/>
</dbReference>
<organism evidence="1 2">
    <name type="scientific">Anaerovirgula multivorans</name>
    <dbReference type="NCBI Taxonomy" id="312168"/>
    <lineage>
        <taxon>Bacteria</taxon>
        <taxon>Bacillati</taxon>
        <taxon>Bacillota</taxon>
        <taxon>Clostridia</taxon>
        <taxon>Peptostreptococcales</taxon>
        <taxon>Natronincolaceae</taxon>
        <taxon>Anaerovirgula</taxon>
    </lineage>
</organism>
<protein>
    <submittedName>
        <fullName evidence="1">Uncharacterized protein</fullName>
    </submittedName>
</protein>
<name>A0A239KPW6_9FIRM</name>
<evidence type="ECO:0000313" key="2">
    <source>
        <dbReference type="Proteomes" id="UP000198304"/>
    </source>
</evidence>
<evidence type="ECO:0000313" key="1">
    <source>
        <dbReference type="EMBL" id="SNT19214.1"/>
    </source>
</evidence>
<dbReference type="EMBL" id="FZOJ01000050">
    <property type="protein sequence ID" value="SNT19214.1"/>
    <property type="molecule type" value="Genomic_DNA"/>
</dbReference>
<dbReference type="AlphaFoldDB" id="A0A239KPW6"/>
<gene>
    <name evidence="1" type="ORF">SAMN05446037_10508</name>
</gene>
<keyword evidence="2" id="KW-1185">Reference proteome</keyword>